<dbReference type="eggNOG" id="COG0242">
    <property type="taxonomic scope" value="Bacteria"/>
</dbReference>
<dbReference type="Pfam" id="PF01327">
    <property type="entry name" value="Pep_deformylase"/>
    <property type="match status" value="1"/>
</dbReference>
<comment type="catalytic activity">
    <reaction evidence="2">
        <text>N-terminal N-formyl-L-methionyl-[peptide] + H2O = N-terminal L-methionyl-[peptide] + formate</text>
        <dbReference type="Rhea" id="RHEA:24420"/>
        <dbReference type="Rhea" id="RHEA-COMP:10639"/>
        <dbReference type="Rhea" id="RHEA-COMP:10640"/>
        <dbReference type="ChEBI" id="CHEBI:15377"/>
        <dbReference type="ChEBI" id="CHEBI:15740"/>
        <dbReference type="ChEBI" id="CHEBI:49298"/>
        <dbReference type="ChEBI" id="CHEBI:64731"/>
        <dbReference type="EC" id="3.5.1.88"/>
    </reaction>
</comment>
<dbReference type="CDD" id="cd00487">
    <property type="entry name" value="Pep_deformylase"/>
    <property type="match status" value="1"/>
</dbReference>
<protein>
    <recommendedName>
        <fullName evidence="2">Peptide deformylase</fullName>
        <shortName evidence="2">PDF</shortName>
        <ecNumber evidence="2">3.5.1.88</ecNumber>
    </recommendedName>
    <alternativeName>
        <fullName evidence="2">Polypeptide deformylase</fullName>
    </alternativeName>
</protein>
<dbReference type="AlphaFoldDB" id="Q317R2"/>
<keyword evidence="4" id="KW-1185">Reference proteome</keyword>
<dbReference type="EC" id="3.5.1.88" evidence="2"/>
<feature type="binding site" evidence="2">
    <location>
        <position position="138"/>
    </location>
    <ligand>
        <name>Fe cation</name>
        <dbReference type="ChEBI" id="CHEBI:24875"/>
    </ligand>
</feature>
<evidence type="ECO:0000256" key="2">
    <source>
        <dbReference type="HAMAP-Rule" id="MF_00163"/>
    </source>
</evidence>
<dbReference type="GO" id="GO:0006412">
    <property type="term" value="P:translation"/>
    <property type="evidence" value="ECO:0007669"/>
    <property type="project" value="UniProtKB-UniRule"/>
</dbReference>
<keyword evidence="2" id="KW-0378">Hydrolase</keyword>
<name>Q317R2_OLEA2</name>
<keyword evidence="2" id="KW-0408">Iron</keyword>
<organism evidence="3 4">
    <name type="scientific">Oleidesulfovibrio alaskensis (strain ATCC BAA-1058 / DSM 17464 / G20)</name>
    <name type="common">Desulfovibrio alaskensis</name>
    <dbReference type="NCBI Taxonomy" id="207559"/>
    <lineage>
        <taxon>Bacteria</taxon>
        <taxon>Pseudomonadati</taxon>
        <taxon>Thermodesulfobacteriota</taxon>
        <taxon>Desulfovibrionia</taxon>
        <taxon>Desulfovibrionales</taxon>
        <taxon>Desulfovibrionaceae</taxon>
        <taxon>Oleidesulfovibrio</taxon>
    </lineage>
</organism>
<dbReference type="PRINTS" id="PR01576">
    <property type="entry name" value="PDEFORMYLASE"/>
</dbReference>
<dbReference type="NCBIfam" id="TIGR00079">
    <property type="entry name" value="pept_deformyl"/>
    <property type="match status" value="1"/>
</dbReference>
<comment type="function">
    <text evidence="2">Removes the formyl group from the N-terminal Met of newly synthesized proteins. Requires at least a dipeptide for an efficient rate of reaction. N-terminal L-methionine is a prerequisite for activity but the enzyme has broad specificity at other positions.</text>
</comment>
<proteinExistence type="inferred from homology"/>
<reference evidence="3 4" key="1">
    <citation type="journal article" date="2011" name="J. Bacteriol.">
        <title>Complete genome sequence and updated annotation of Desulfovibrio alaskensis G20.</title>
        <authorList>
            <person name="Hauser L.J."/>
            <person name="Land M.L."/>
            <person name="Brown S.D."/>
            <person name="Larimer F."/>
            <person name="Keller K.L."/>
            <person name="Rapp-Giles B.J."/>
            <person name="Price M.N."/>
            <person name="Lin M."/>
            <person name="Bruce D.C."/>
            <person name="Detter J.C."/>
            <person name="Tapia R."/>
            <person name="Han C.S."/>
            <person name="Goodwin L.A."/>
            <person name="Cheng J.F."/>
            <person name="Pitluck S."/>
            <person name="Copeland A."/>
            <person name="Lucas S."/>
            <person name="Nolan M."/>
            <person name="Lapidus A.L."/>
            <person name="Palumbo A.V."/>
            <person name="Wall J.D."/>
        </authorList>
    </citation>
    <scope>NUCLEOTIDE SEQUENCE [LARGE SCALE GENOMIC DNA]</scope>
    <source>
        <strain evidence="4">ATCC BAA 1058 / DSM 17464 / G20</strain>
    </source>
</reference>
<dbReference type="Proteomes" id="UP000002710">
    <property type="component" value="Chromosome"/>
</dbReference>
<dbReference type="Gene3D" id="3.90.45.10">
    <property type="entry name" value="Peptide deformylase"/>
    <property type="match status" value="1"/>
</dbReference>
<dbReference type="InterPro" id="IPR036821">
    <property type="entry name" value="Peptide_deformylase_sf"/>
</dbReference>
<feature type="active site" evidence="2">
    <location>
        <position position="135"/>
    </location>
</feature>
<dbReference type="HOGENOM" id="CLU_061901_2_1_7"/>
<dbReference type="GO" id="GO:0046872">
    <property type="term" value="F:metal ion binding"/>
    <property type="evidence" value="ECO:0007669"/>
    <property type="project" value="UniProtKB-KW"/>
</dbReference>
<dbReference type="RefSeq" id="WP_011366213.1">
    <property type="nucleotide sequence ID" value="NC_007519.1"/>
</dbReference>
<feature type="binding site" evidence="2">
    <location>
        <position position="134"/>
    </location>
    <ligand>
        <name>Fe cation</name>
        <dbReference type="ChEBI" id="CHEBI:24875"/>
    </ligand>
</feature>
<evidence type="ECO:0000313" key="4">
    <source>
        <dbReference type="Proteomes" id="UP000002710"/>
    </source>
</evidence>
<dbReference type="STRING" id="207559.Dde_0013"/>
<dbReference type="GO" id="GO:0042586">
    <property type="term" value="F:peptide deformylase activity"/>
    <property type="evidence" value="ECO:0007669"/>
    <property type="project" value="UniProtKB-UniRule"/>
</dbReference>
<dbReference type="PIRSF" id="PIRSF004749">
    <property type="entry name" value="Pep_def"/>
    <property type="match status" value="1"/>
</dbReference>
<dbReference type="EMBL" id="CP000112">
    <property type="protein sequence ID" value="ABB36814.1"/>
    <property type="molecule type" value="Genomic_DNA"/>
</dbReference>
<keyword evidence="2" id="KW-0479">Metal-binding</keyword>
<evidence type="ECO:0000256" key="1">
    <source>
        <dbReference type="ARBA" id="ARBA00010759"/>
    </source>
</evidence>
<comment type="cofactor">
    <cofactor evidence="2">
        <name>Fe(2+)</name>
        <dbReference type="ChEBI" id="CHEBI:29033"/>
    </cofactor>
    <text evidence="2">Binds 1 Fe(2+) ion.</text>
</comment>
<keyword evidence="2" id="KW-0648">Protein biosynthesis</keyword>
<accession>Q317R2</accession>
<dbReference type="HAMAP" id="MF_00163">
    <property type="entry name" value="Pep_deformylase"/>
    <property type="match status" value="1"/>
</dbReference>
<gene>
    <name evidence="2" type="primary">def</name>
    <name evidence="3" type="ordered locus">Dde_0013</name>
</gene>
<sequence>MIREILTYPDRRLAIECEEIEEITDEIRQLAADMAETMYDADGIGLAAPQVGATCRLIVVDVSGPEAREDLRTYINPRLELLEGKVDTEEGCLSVPALRSKVTRTEKVRLHATDLDGNAVCIDADGLLSICLQHEIDHLDGTLFIDKISRLKRSLYDNKVKKWQKRAKN</sequence>
<dbReference type="SUPFAM" id="SSF56420">
    <property type="entry name" value="Peptide deformylase"/>
    <property type="match status" value="1"/>
</dbReference>
<comment type="similarity">
    <text evidence="1 2">Belongs to the polypeptide deformylase family.</text>
</comment>
<dbReference type="KEGG" id="dde:Dde_0013"/>
<feature type="binding site" evidence="2">
    <location>
        <position position="92"/>
    </location>
    <ligand>
        <name>Fe cation</name>
        <dbReference type="ChEBI" id="CHEBI:24875"/>
    </ligand>
</feature>
<dbReference type="PANTHER" id="PTHR10458">
    <property type="entry name" value="PEPTIDE DEFORMYLASE"/>
    <property type="match status" value="1"/>
</dbReference>
<dbReference type="NCBIfam" id="NF001159">
    <property type="entry name" value="PRK00150.1-3"/>
    <property type="match status" value="1"/>
</dbReference>
<dbReference type="PANTHER" id="PTHR10458:SF22">
    <property type="entry name" value="PEPTIDE DEFORMYLASE"/>
    <property type="match status" value="1"/>
</dbReference>
<evidence type="ECO:0000313" key="3">
    <source>
        <dbReference type="EMBL" id="ABB36814.1"/>
    </source>
</evidence>
<dbReference type="InterPro" id="IPR023635">
    <property type="entry name" value="Peptide_deformylase"/>
</dbReference>